<evidence type="ECO:0000256" key="4">
    <source>
        <dbReference type="ARBA" id="ARBA00022801"/>
    </source>
</evidence>
<protein>
    <recommendedName>
        <fullName evidence="7">20S-pre-rRNA D-site endonuclease NOB1</fullName>
    </recommendedName>
</protein>
<evidence type="ECO:0000256" key="5">
    <source>
        <dbReference type="ARBA" id="ARBA00022833"/>
    </source>
</evidence>
<evidence type="ECO:0000256" key="1">
    <source>
        <dbReference type="ARBA" id="ARBA00005858"/>
    </source>
</evidence>
<keyword evidence="6 7" id="KW-0539">Nucleus</keyword>
<evidence type="ECO:0000256" key="2">
    <source>
        <dbReference type="ARBA" id="ARBA00022722"/>
    </source>
</evidence>
<feature type="binding site" evidence="8">
    <location>
        <position position="306"/>
    </location>
    <ligand>
        <name>Zn(2+)</name>
        <dbReference type="ChEBI" id="CHEBI:29105"/>
    </ligand>
</feature>
<name>D5G6C9_TUBMM</name>
<dbReference type="GO" id="GO:0005730">
    <property type="term" value="C:nucleolus"/>
    <property type="evidence" value="ECO:0007669"/>
    <property type="project" value="UniProtKB-SubCell"/>
</dbReference>
<dbReference type="InterPro" id="IPR036283">
    <property type="entry name" value="NOB1_Zf-like_sf"/>
</dbReference>
<dbReference type="SUPFAM" id="SSF144206">
    <property type="entry name" value="NOB1 zinc finger-like"/>
    <property type="match status" value="1"/>
</dbReference>
<accession>D5G6C9</accession>
<dbReference type="GO" id="GO:0046872">
    <property type="term" value="F:metal ion binding"/>
    <property type="evidence" value="ECO:0007669"/>
    <property type="project" value="UniProtKB-UniRule"/>
</dbReference>
<comment type="similarity">
    <text evidence="1 7">Belongs to the NOB1 family.</text>
</comment>
<dbReference type="KEGG" id="tml:GSTUM_00004426001"/>
<feature type="region of interest" description="Disordered" evidence="9">
    <location>
        <begin position="390"/>
        <end position="441"/>
    </location>
</feature>
<feature type="binding site" evidence="8">
    <location>
        <position position="324"/>
    </location>
    <ligand>
        <name>Zn(2+)</name>
        <dbReference type="ChEBI" id="CHEBI:29105"/>
    </ligand>
</feature>
<dbReference type="HOGENOM" id="CLU_024666_2_0_1"/>
<dbReference type="FunFam" id="3.40.50.1010:FF:000020">
    <property type="entry name" value="20S-pre-rRNA D-site endonuclease NOB1"/>
    <property type="match status" value="1"/>
</dbReference>
<evidence type="ECO:0000256" key="9">
    <source>
        <dbReference type="SAM" id="MobiDB-lite"/>
    </source>
</evidence>
<keyword evidence="5 7" id="KW-0862">Zinc</keyword>
<dbReference type="FunCoup" id="D5G6C9">
    <property type="interactions" value="975"/>
</dbReference>
<dbReference type="InParanoid" id="D5G6C9"/>
<reference evidence="12 13" key="1">
    <citation type="journal article" date="2010" name="Nature">
        <title>Perigord black truffle genome uncovers evolutionary origins and mechanisms of symbiosis.</title>
        <authorList>
            <person name="Martin F."/>
            <person name="Kohler A."/>
            <person name="Murat C."/>
            <person name="Balestrini R."/>
            <person name="Coutinho P.M."/>
            <person name="Jaillon O."/>
            <person name="Montanini B."/>
            <person name="Morin E."/>
            <person name="Noel B."/>
            <person name="Percudani R."/>
            <person name="Porcel B."/>
            <person name="Rubini A."/>
            <person name="Amicucci A."/>
            <person name="Amselem J."/>
            <person name="Anthouard V."/>
            <person name="Arcioni S."/>
            <person name="Artiguenave F."/>
            <person name="Aury J.M."/>
            <person name="Ballario P."/>
            <person name="Bolchi A."/>
            <person name="Brenna A."/>
            <person name="Brun A."/>
            <person name="Buee M."/>
            <person name="Cantarel B."/>
            <person name="Chevalier G."/>
            <person name="Couloux A."/>
            <person name="Da Silva C."/>
            <person name="Denoeud F."/>
            <person name="Duplessis S."/>
            <person name="Ghignone S."/>
            <person name="Hilselberger B."/>
            <person name="Iotti M."/>
            <person name="Marcais B."/>
            <person name="Mello A."/>
            <person name="Miranda M."/>
            <person name="Pacioni G."/>
            <person name="Quesneville H."/>
            <person name="Riccioni C."/>
            <person name="Ruotolo R."/>
            <person name="Splivallo R."/>
            <person name="Stocchi V."/>
            <person name="Tisserant E."/>
            <person name="Viscomi A.R."/>
            <person name="Zambonelli A."/>
            <person name="Zampieri E."/>
            <person name="Henrissat B."/>
            <person name="Lebrun M.H."/>
            <person name="Paolocci F."/>
            <person name="Bonfante P."/>
            <person name="Ottonello S."/>
            <person name="Wincker P."/>
        </authorList>
    </citation>
    <scope>NUCLEOTIDE SEQUENCE [LARGE SCALE GENOMIC DNA]</scope>
    <source>
        <strain evidence="12 13">Mel28</strain>
    </source>
</reference>
<dbReference type="STRING" id="656061.D5G6C9"/>
<feature type="binding site" evidence="8">
    <location>
        <position position="309"/>
    </location>
    <ligand>
        <name>Zn(2+)</name>
        <dbReference type="ChEBI" id="CHEBI:29105"/>
    </ligand>
</feature>
<dbReference type="InterPro" id="IPR014881">
    <property type="entry name" value="NOB1_Zn-bd"/>
</dbReference>
<keyword evidence="2" id="KW-0540">Nuclease</keyword>
<dbReference type="GO" id="GO:0030688">
    <property type="term" value="C:preribosome, small subunit precursor"/>
    <property type="evidence" value="ECO:0007669"/>
    <property type="project" value="EnsemblFungi"/>
</dbReference>
<gene>
    <name evidence="12" type="ORF">GSTUM_00004426001</name>
</gene>
<dbReference type="AlphaFoldDB" id="D5G6C9"/>
<evidence type="ECO:0000259" key="10">
    <source>
        <dbReference type="Pfam" id="PF08772"/>
    </source>
</evidence>
<dbReference type="Pfam" id="PF08772">
    <property type="entry name" value="Zn_ribbon_NOB1"/>
    <property type="match status" value="1"/>
</dbReference>
<dbReference type="PANTHER" id="PTHR12814:SF2">
    <property type="entry name" value="RNA-BINDING PROTEIN NOB1"/>
    <property type="match status" value="1"/>
</dbReference>
<dbReference type="GeneID" id="9181157"/>
<sequence>MLTEDQTPIDTLVIDASPLIRNDFTTSILNRVGKLYSTPAVIAEIRDVATRSRLETTWLPLLALRTPKPESVKVVSDFVKKTGDFPVLSVTDLQLLALTYELEVELNGGNWRLKNEPGQKKINGPVPKPARESEEGKKVVEEEGVANDREKTEDGGDAETAGVIDISAASAEDDLSQKLDNTHILPDKIAPTEASGSTERASSPPPGPIANEDSNPPSSTSTSSEDSDSDADGWITPSNLHKHQSKSTTSPPPSSTSPTKNPWPIRAALATTDFALQSVTLQMNLHLLSTKTLQRIHTIRSHVLRCHACFKLTRDMAKQFCPVCGGPTLQRVSCSADSKGAFKIYLKHNYQWNNRGSVFSLPKPTHGSANGKGGREVLILREDQKEYEREVARGERRKERDLLDPDYLPGILTGERRDAGGRPRIGYGKRNPNVAKKGGKK</sequence>
<dbReference type="CDD" id="cd09876">
    <property type="entry name" value="PIN_Nob1-like"/>
    <property type="match status" value="1"/>
</dbReference>
<evidence type="ECO:0000256" key="6">
    <source>
        <dbReference type="ARBA" id="ARBA00023242"/>
    </source>
</evidence>
<keyword evidence="13" id="KW-1185">Reference proteome</keyword>
<dbReference type="InterPro" id="IPR017117">
    <property type="entry name" value="Nob1_euk"/>
</dbReference>
<dbReference type="GO" id="GO:0004521">
    <property type="term" value="F:RNA endonuclease activity"/>
    <property type="evidence" value="ECO:0007669"/>
    <property type="project" value="UniProtKB-UniRule"/>
</dbReference>
<keyword evidence="4" id="KW-0378">Hydrolase</keyword>
<organism evidence="12 13">
    <name type="scientific">Tuber melanosporum (strain Mel28)</name>
    <name type="common">Perigord black truffle</name>
    <dbReference type="NCBI Taxonomy" id="656061"/>
    <lineage>
        <taxon>Eukaryota</taxon>
        <taxon>Fungi</taxon>
        <taxon>Dikarya</taxon>
        <taxon>Ascomycota</taxon>
        <taxon>Pezizomycotina</taxon>
        <taxon>Pezizomycetes</taxon>
        <taxon>Pezizales</taxon>
        <taxon>Tuberaceae</taxon>
        <taxon>Tuber</taxon>
    </lineage>
</organism>
<dbReference type="Gene3D" id="6.20.210.10">
    <property type="entry name" value="Nin one binding (NOB1), Zn-ribbon-like"/>
    <property type="match status" value="1"/>
</dbReference>
<feature type="domain" description="Nin one binding (NOB1) Zn-ribbon-like" evidence="10">
    <location>
        <begin position="296"/>
        <end position="367"/>
    </location>
</feature>
<dbReference type="InterPro" id="IPR039907">
    <property type="entry name" value="NOB1"/>
</dbReference>
<evidence type="ECO:0000259" key="11">
    <source>
        <dbReference type="Pfam" id="PF17146"/>
    </source>
</evidence>
<dbReference type="OMA" id="GYELECE"/>
<feature type="region of interest" description="Disordered" evidence="9">
    <location>
        <begin position="115"/>
        <end position="160"/>
    </location>
</feature>
<comment type="function">
    <text evidence="7">Required for the synthesis of 40S ribosome subunits. Has a role in processing 20S pre-rRNA into the mature 18S rRNA, where it is required for cleavage at the 3' end of the mature 18S rRNA (D-site). Accompanies the 20S pre-rRNA from the nucleus to the cytoplasm.</text>
</comment>
<evidence type="ECO:0000313" key="13">
    <source>
        <dbReference type="Proteomes" id="UP000006911"/>
    </source>
</evidence>
<evidence type="ECO:0000313" key="12">
    <source>
        <dbReference type="EMBL" id="CAZ80072.1"/>
    </source>
</evidence>
<dbReference type="PIRSF" id="PIRSF037125">
    <property type="entry name" value="D-site_20S_pre-rRNA_nuclease"/>
    <property type="match status" value="1"/>
</dbReference>
<evidence type="ECO:0000256" key="8">
    <source>
        <dbReference type="PIRSR" id="PIRSR037125-1"/>
    </source>
</evidence>
<feature type="domain" description="Ribonuclease PIN" evidence="11">
    <location>
        <begin position="12"/>
        <end position="102"/>
    </location>
</feature>
<keyword evidence="3 7" id="KW-0479">Metal-binding</keyword>
<dbReference type="GO" id="GO:0005737">
    <property type="term" value="C:cytoplasm"/>
    <property type="evidence" value="ECO:0007669"/>
    <property type="project" value="EnsemblFungi"/>
</dbReference>
<dbReference type="Pfam" id="PF17146">
    <property type="entry name" value="PIN_6"/>
    <property type="match status" value="1"/>
</dbReference>
<feature type="compositionally biased region" description="Basic and acidic residues" evidence="9">
    <location>
        <begin position="129"/>
        <end position="154"/>
    </location>
</feature>
<dbReference type="GO" id="GO:0000462">
    <property type="term" value="P:maturation of SSU-rRNA from tricistronic rRNA transcript (SSU-rRNA, 5.8S rRNA, LSU-rRNA)"/>
    <property type="evidence" value="ECO:0007669"/>
    <property type="project" value="EnsemblFungi"/>
</dbReference>
<feature type="region of interest" description="Disordered" evidence="9">
    <location>
        <begin position="179"/>
        <end position="263"/>
    </location>
</feature>
<dbReference type="RefSeq" id="XP_002835915.1">
    <property type="nucleotide sequence ID" value="XM_002835869.1"/>
</dbReference>
<feature type="compositionally biased region" description="Low complexity" evidence="9">
    <location>
        <begin position="211"/>
        <end position="224"/>
    </location>
</feature>
<evidence type="ECO:0000256" key="7">
    <source>
        <dbReference type="PIRNR" id="PIRNR037125"/>
    </source>
</evidence>
<dbReference type="eggNOG" id="KOG2463">
    <property type="taxonomic scope" value="Eukaryota"/>
</dbReference>
<proteinExistence type="inferred from homology"/>
<evidence type="ECO:0000256" key="3">
    <source>
        <dbReference type="ARBA" id="ARBA00022723"/>
    </source>
</evidence>
<dbReference type="GO" id="GO:0070181">
    <property type="term" value="F:small ribosomal subunit rRNA binding"/>
    <property type="evidence" value="ECO:0007669"/>
    <property type="project" value="EnsemblFungi"/>
</dbReference>
<feature type="compositionally biased region" description="Basic and acidic residues" evidence="9">
    <location>
        <begin position="390"/>
        <end position="403"/>
    </location>
</feature>
<dbReference type="GO" id="GO:0043248">
    <property type="term" value="P:proteasome assembly"/>
    <property type="evidence" value="ECO:0007669"/>
    <property type="project" value="EnsemblFungi"/>
</dbReference>
<comment type="subcellular location">
    <subcellularLocation>
        <location evidence="7">Nucleus</location>
        <location evidence="7">Nucleolus</location>
    </subcellularLocation>
</comment>
<dbReference type="PANTHER" id="PTHR12814">
    <property type="entry name" value="RNA-BINDING PROTEIN NOB1"/>
    <property type="match status" value="1"/>
</dbReference>
<dbReference type="EMBL" id="FN430009">
    <property type="protein sequence ID" value="CAZ80072.1"/>
    <property type="molecule type" value="Genomic_DNA"/>
</dbReference>
<feature type="binding site" evidence="8">
    <location>
        <position position="321"/>
    </location>
    <ligand>
        <name>Zn(2+)</name>
        <dbReference type="ChEBI" id="CHEBI:29105"/>
    </ligand>
</feature>
<dbReference type="Gene3D" id="3.40.50.1010">
    <property type="entry name" value="5'-nuclease"/>
    <property type="match status" value="1"/>
</dbReference>
<dbReference type="InterPro" id="IPR033411">
    <property type="entry name" value="Ribonuclease_PIN"/>
</dbReference>
<dbReference type="Proteomes" id="UP000006911">
    <property type="component" value="Unassembled WGS sequence"/>
</dbReference>
<dbReference type="GO" id="GO:0016787">
    <property type="term" value="F:hydrolase activity"/>
    <property type="evidence" value="ECO:0007669"/>
    <property type="project" value="UniProtKB-KW"/>
</dbReference>